<sequence length="105" mass="12321">MEGTGGFEVDHTPNLIQHEKLECWLLSTLHDNVKVEIQPMITKLQQRMSERRVYQQERKNLTELIIETKKNEASAYFDKTGEIELDQLTPADFKTLLLQKRKSAY</sequence>
<name>A0A2P4X937_9STRA</name>
<evidence type="ECO:0000313" key="1">
    <source>
        <dbReference type="EMBL" id="POM62067.1"/>
    </source>
</evidence>
<dbReference type="Proteomes" id="UP000237271">
    <property type="component" value="Unassembled WGS sequence"/>
</dbReference>
<protein>
    <submittedName>
        <fullName evidence="1">Uncharacterized protein</fullName>
    </submittedName>
</protein>
<accession>A0A2P4X937</accession>
<dbReference type="EMBL" id="NCKW01015676">
    <property type="protein sequence ID" value="POM62067.1"/>
    <property type="molecule type" value="Genomic_DNA"/>
</dbReference>
<gene>
    <name evidence="1" type="ORF">PHPALM_28821</name>
</gene>
<dbReference type="AlphaFoldDB" id="A0A2P4X937"/>
<evidence type="ECO:0000313" key="2">
    <source>
        <dbReference type="Proteomes" id="UP000237271"/>
    </source>
</evidence>
<proteinExistence type="predicted"/>
<comment type="caution">
    <text evidence="1">The sequence shown here is derived from an EMBL/GenBank/DDBJ whole genome shotgun (WGS) entry which is preliminary data.</text>
</comment>
<keyword evidence="2" id="KW-1185">Reference proteome</keyword>
<reference evidence="1 2" key="1">
    <citation type="journal article" date="2017" name="Genome Biol. Evol.">
        <title>Phytophthora megakarya and P. palmivora, closely related causal agents of cacao black pod rot, underwent increases in genome sizes and gene numbers by different mechanisms.</title>
        <authorList>
            <person name="Ali S.S."/>
            <person name="Shao J."/>
            <person name="Lary D.J."/>
            <person name="Kronmiller B."/>
            <person name="Shen D."/>
            <person name="Strem M.D."/>
            <person name="Amoako-Attah I."/>
            <person name="Akrofi A.Y."/>
            <person name="Begoude B.A."/>
            <person name="Ten Hoopen G.M."/>
            <person name="Coulibaly K."/>
            <person name="Kebe B.I."/>
            <person name="Melnick R.L."/>
            <person name="Guiltinan M.J."/>
            <person name="Tyler B.M."/>
            <person name="Meinhardt L.W."/>
            <person name="Bailey B.A."/>
        </authorList>
    </citation>
    <scope>NUCLEOTIDE SEQUENCE [LARGE SCALE GENOMIC DNA]</scope>
    <source>
        <strain evidence="2">sbr112.9</strain>
    </source>
</reference>
<organism evidence="1 2">
    <name type="scientific">Phytophthora palmivora</name>
    <dbReference type="NCBI Taxonomy" id="4796"/>
    <lineage>
        <taxon>Eukaryota</taxon>
        <taxon>Sar</taxon>
        <taxon>Stramenopiles</taxon>
        <taxon>Oomycota</taxon>
        <taxon>Peronosporomycetes</taxon>
        <taxon>Peronosporales</taxon>
        <taxon>Peronosporaceae</taxon>
        <taxon>Phytophthora</taxon>
    </lineage>
</organism>
<dbReference type="OrthoDB" id="128601at2759"/>